<dbReference type="PROSITE" id="PS00765">
    <property type="entry name" value="P_GLUCOSE_ISOMERASE_1"/>
    <property type="match status" value="1"/>
</dbReference>
<comment type="pathway">
    <text evidence="1 4">Carbohydrate degradation; glycolysis; D-glyceraldehyde 3-phosphate and glycerone phosphate from D-glucose: step 2/4.</text>
</comment>
<dbReference type="RefSeq" id="WP_216796994.1">
    <property type="nucleotide sequence ID" value="NZ_OU343031.1"/>
</dbReference>
<dbReference type="PROSITE" id="PS00174">
    <property type="entry name" value="P_GLUCOSE_ISOMERASE_2"/>
    <property type="match status" value="1"/>
</dbReference>
<dbReference type="HAMAP" id="MF_00473">
    <property type="entry name" value="G6P_isomerase"/>
    <property type="match status" value="1"/>
</dbReference>
<dbReference type="InterPro" id="IPR035482">
    <property type="entry name" value="SIS_PGI_2"/>
</dbReference>
<comment type="similarity">
    <text evidence="2 4">Belongs to the GPI family.</text>
</comment>
<keyword evidence="6" id="KW-1185">Reference proteome</keyword>
<dbReference type="PANTHER" id="PTHR11469">
    <property type="entry name" value="GLUCOSE-6-PHOSPHATE ISOMERASE"/>
    <property type="match status" value="1"/>
</dbReference>
<dbReference type="PANTHER" id="PTHR11469:SF1">
    <property type="entry name" value="GLUCOSE-6-PHOSPHATE ISOMERASE"/>
    <property type="match status" value="1"/>
</dbReference>
<evidence type="ECO:0000313" key="6">
    <source>
        <dbReference type="Proteomes" id="UP000693996"/>
    </source>
</evidence>
<dbReference type="GO" id="GO:0004347">
    <property type="term" value="F:glucose-6-phosphate isomerase activity"/>
    <property type="evidence" value="ECO:0007669"/>
    <property type="project" value="UniProtKB-UniRule"/>
</dbReference>
<keyword evidence="4" id="KW-0312">Gluconeogenesis</keyword>
<dbReference type="Pfam" id="PF00342">
    <property type="entry name" value="PGI"/>
    <property type="match status" value="1"/>
</dbReference>
<comment type="subcellular location">
    <subcellularLocation>
        <location evidence="4">Cytoplasm</location>
    </subcellularLocation>
</comment>
<dbReference type="GO" id="GO:0005829">
    <property type="term" value="C:cytosol"/>
    <property type="evidence" value="ECO:0007669"/>
    <property type="project" value="TreeGrafter"/>
</dbReference>
<proteinExistence type="inferred from homology"/>
<dbReference type="GO" id="GO:0006094">
    <property type="term" value="P:gluconeogenesis"/>
    <property type="evidence" value="ECO:0007669"/>
    <property type="project" value="UniProtKB-UniRule"/>
</dbReference>
<feature type="active site" description="Proton donor" evidence="4">
    <location>
        <position position="350"/>
    </location>
</feature>
<dbReference type="GO" id="GO:0048029">
    <property type="term" value="F:monosaccharide binding"/>
    <property type="evidence" value="ECO:0007669"/>
    <property type="project" value="TreeGrafter"/>
</dbReference>
<evidence type="ECO:0000256" key="3">
    <source>
        <dbReference type="ARBA" id="ARBA00029321"/>
    </source>
</evidence>
<accession>A0A916JTF7</accession>
<dbReference type="InterPro" id="IPR001672">
    <property type="entry name" value="G6P_Isomerase"/>
</dbReference>
<evidence type="ECO:0000256" key="2">
    <source>
        <dbReference type="ARBA" id="ARBA00006604"/>
    </source>
</evidence>
<dbReference type="NCBIfam" id="NF001211">
    <property type="entry name" value="PRK00179.1"/>
    <property type="match status" value="1"/>
</dbReference>
<feature type="active site" evidence="4">
    <location>
        <position position="381"/>
    </location>
</feature>
<dbReference type="EC" id="5.3.1.9" evidence="4"/>
<dbReference type="CDD" id="cd05015">
    <property type="entry name" value="SIS_PGI_1"/>
    <property type="match status" value="1"/>
</dbReference>
<dbReference type="GO" id="GO:0006096">
    <property type="term" value="P:glycolytic process"/>
    <property type="evidence" value="ECO:0007669"/>
    <property type="project" value="UniProtKB-UniRule"/>
</dbReference>
<dbReference type="AlphaFoldDB" id="A0A916JTF7"/>
<name>A0A916JTF7_9BURK</name>
<evidence type="ECO:0000256" key="1">
    <source>
        <dbReference type="ARBA" id="ARBA00004926"/>
    </source>
</evidence>
<dbReference type="InterPro" id="IPR035476">
    <property type="entry name" value="SIS_PGI_1"/>
</dbReference>
<keyword evidence="4" id="KW-0324">Glycolysis</keyword>
<dbReference type="EMBL" id="OU343031">
    <property type="protein sequence ID" value="CAG7601938.1"/>
    <property type="molecule type" value="Genomic_DNA"/>
</dbReference>
<keyword evidence="4 5" id="KW-0413">Isomerase</keyword>
<dbReference type="KEGG" id="vtr:MYVALT_F_02890"/>
<evidence type="ECO:0000313" key="5">
    <source>
        <dbReference type="EMBL" id="CAG7601938.1"/>
    </source>
</evidence>
<comment type="function">
    <text evidence="4">Catalyzes the reversible isomerization of glucose-6-phosphate to fructose-6-phosphate.</text>
</comment>
<keyword evidence="4" id="KW-0963">Cytoplasm</keyword>
<protein>
    <recommendedName>
        <fullName evidence="4">Glucose-6-phosphate isomerase</fullName>
        <shortName evidence="4">GPI</shortName>
        <ecNumber evidence="4">5.3.1.9</ecNumber>
    </recommendedName>
    <alternativeName>
        <fullName evidence="4">Phosphoglucose isomerase</fullName>
        <shortName evidence="4">PGI</shortName>
    </alternativeName>
    <alternativeName>
        <fullName evidence="4">Phosphohexose isomerase</fullName>
        <shortName evidence="4">PHI</shortName>
    </alternativeName>
</protein>
<sequence length="547" mass="60839">MILHSLSTWSALAAHYKLIRNSHMRDWFDPISDLAPTRADRFTVTGGGLTLDFSKNRVTDQTISLLIQLAQETHVQARRDAMFIGEIVNPTERRAALHTALRASDASAPYAAQIKAERIKMAILAERVRNRQWLGYTGQPIEHIVNIGIGGSDLGPKMVTHALRHFAKSRIRIHYVSNIDGVDLQGVLEQINPEKTLVIIVSKTFTTSETMTNACSLRDWFRRSGCTSDQLVSHFVAVSANLQEVVRFGISPDNIFEMWDWVGGRYSLWSAVGLSVMIAIGPKNFDQLLKGAHLIDEHFRYAPLEHNMPVLLGMLGVWYRNFFGSQSYVVAPYSQALYFLPAYLQQLEMESNGKSVTLDGHIVDYPTAAVVWGEPGTNSQHAFFQMLHQGPTIVPIDFIISLTPEHSLPGHHEKLLANCFAQSEALMLGRTEAEAKNIVGCKQASLVPHIVFPGNRPTNTILLDELNPQSLGALIALYEHKTFVQAAVWNINPFDQWGVELGKILGKVVESELISTSSVDLRNHDSSTRALITRARESATLKSGIVC</sequence>
<gene>
    <name evidence="4 5" type="primary">pgi</name>
    <name evidence="5" type="ORF">MYVALT_F_02890</name>
</gene>
<feature type="active site" evidence="4">
    <location>
        <position position="503"/>
    </location>
</feature>
<dbReference type="Proteomes" id="UP000693996">
    <property type="component" value="Chromosome"/>
</dbReference>
<comment type="catalytic activity">
    <reaction evidence="3 4">
        <text>alpha-D-glucose 6-phosphate = beta-D-fructose 6-phosphate</text>
        <dbReference type="Rhea" id="RHEA:11816"/>
        <dbReference type="ChEBI" id="CHEBI:57634"/>
        <dbReference type="ChEBI" id="CHEBI:58225"/>
        <dbReference type="EC" id="5.3.1.9"/>
    </reaction>
</comment>
<dbReference type="CDD" id="cd05016">
    <property type="entry name" value="SIS_PGI_2"/>
    <property type="match status" value="1"/>
</dbReference>
<comment type="pathway">
    <text evidence="4">Carbohydrate biosynthesis; gluconeogenesis.</text>
</comment>
<reference evidence="5" key="1">
    <citation type="submission" date="2021-06" db="EMBL/GenBank/DDBJ databases">
        <authorList>
            <person name="Szabo G."/>
        </authorList>
    </citation>
    <scope>NUCLEOTIDE SEQUENCE</scope>
    <source>
        <strain evidence="5">MYVALT</strain>
    </source>
</reference>
<organism evidence="5 6">
    <name type="scientific">Candidatus Vallotiella hemipterorum</name>
    <dbReference type="NCBI Taxonomy" id="1177213"/>
    <lineage>
        <taxon>Bacteria</taxon>
        <taxon>Pseudomonadati</taxon>
        <taxon>Pseudomonadota</taxon>
        <taxon>Betaproteobacteria</taxon>
        <taxon>Burkholderiales</taxon>
        <taxon>Burkholderiaceae</taxon>
        <taxon>Candidatus Vallotiella</taxon>
    </lineage>
</organism>
<evidence type="ECO:0000256" key="4">
    <source>
        <dbReference type="HAMAP-Rule" id="MF_00473"/>
    </source>
</evidence>
<dbReference type="PROSITE" id="PS51463">
    <property type="entry name" value="P_GLUCOSE_ISOMERASE_3"/>
    <property type="match status" value="1"/>
</dbReference>
<dbReference type="GO" id="GO:0051156">
    <property type="term" value="P:glucose 6-phosphate metabolic process"/>
    <property type="evidence" value="ECO:0007669"/>
    <property type="project" value="TreeGrafter"/>
</dbReference>
<dbReference type="InterPro" id="IPR018189">
    <property type="entry name" value="Phosphoglucose_isomerase_CS"/>
</dbReference>